<evidence type="ECO:0000256" key="1">
    <source>
        <dbReference type="SAM" id="MobiDB-lite"/>
    </source>
</evidence>
<protein>
    <submittedName>
        <fullName evidence="2">Uncharacterized protein</fullName>
    </submittedName>
</protein>
<evidence type="ECO:0000313" key="2">
    <source>
        <dbReference type="EMBL" id="PWJ93602.1"/>
    </source>
</evidence>
<dbReference type="Proteomes" id="UP000245631">
    <property type="component" value="Unassembled WGS sequence"/>
</dbReference>
<evidence type="ECO:0000313" key="3">
    <source>
        <dbReference type="Proteomes" id="UP000245631"/>
    </source>
</evidence>
<dbReference type="GeneID" id="61049632"/>
<dbReference type="EMBL" id="QGGH01000001">
    <property type="protein sequence ID" value="PWJ93602.1"/>
    <property type="molecule type" value="Genomic_DNA"/>
</dbReference>
<accession>A0A8E2WGN1</accession>
<organism evidence="2 3">
    <name type="scientific">Rhizobium loti</name>
    <name type="common">Mesorhizobium loti</name>
    <dbReference type="NCBI Taxonomy" id="381"/>
    <lineage>
        <taxon>Bacteria</taxon>
        <taxon>Pseudomonadati</taxon>
        <taxon>Pseudomonadota</taxon>
        <taxon>Alphaproteobacteria</taxon>
        <taxon>Hyphomicrobiales</taxon>
        <taxon>Phyllobacteriaceae</taxon>
        <taxon>Mesorhizobium</taxon>
    </lineage>
</organism>
<dbReference type="RefSeq" id="WP_109658812.1">
    <property type="nucleotide sequence ID" value="NZ_QGGH01000001.1"/>
</dbReference>
<sequence>MTPQIVHRYAWPIRDAIEHLLGEAAGDCEAWRIRIEGEELVIDVVAPAAREVVAAPSIETPAEPQPEEPAKPERKGGKLAQTAGIICAERGFWKFLAEKYDARIETADAAAEWLRAQCGVASRADLDHEPLKAETFRDVEKAYRFWLDGY</sequence>
<proteinExistence type="predicted"/>
<feature type="region of interest" description="Disordered" evidence="1">
    <location>
        <begin position="55"/>
        <end position="78"/>
    </location>
</feature>
<name>A0A8E2WGN1_RHILI</name>
<comment type="caution">
    <text evidence="2">The sequence shown here is derived from an EMBL/GenBank/DDBJ whole genome shotgun (WGS) entry which is preliminary data.</text>
</comment>
<reference evidence="2 3" key="1">
    <citation type="submission" date="2018-05" db="EMBL/GenBank/DDBJ databases">
        <title>Genomic Encyclopedia of Type Strains, Phase IV (KMG-IV): sequencing the most valuable type-strain genomes for metagenomic binning, comparative biology and taxonomic classification.</title>
        <authorList>
            <person name="Goeker M."/>
        </authorList>
    </citation>
    <scope>NUCLEOTIDE SEQUENCE [LARGE SCALE GENOMIC DNA]</scope>
    <source>
        <strain evidence="2 3">DSM 2626</strain>
    </source>
</reference>
<dbReference type="AlphaFoldDB" id="A0A8E2WGN1"/>
<gene>
    <name evidence="2" type="ORF">C8D77_101281</name>
</gene>